<accession>D0W2D9</accession>
<dbReference type="Proteomes" id="UP000003294">
    <property type="component" value="Unassembled WGS sequence"/>
</dbReference>
<evidence type="ECO:0000313" key="3">
    <source>
        <dbReference type="Proteomes" id="UP000003294"/>
    </source>
</evidence>
<feature type="region of interest" description="Disordered" evidence="1">
    <location>
        <begin position="34"/>
        <end position="66"/>
    </location>
</feature>
<dbReference type="EMBL" id="ACDY02000004">
    <property type="protein sequence ID" value="EEZ71987.1"/>
    <property type="molecule type" value="Genomic_DNA"/>
</dbReference>
<reference evidence="2 3" key="1">
    <citation type="submission" date="2009-10" db="EMBL/GenBank/DDBJ databases">
        <authorList>
            <person name="Weinstock G."/>
            <person name="Sodergren E."/>
            <person name="Clifton S."/>
            <person name="Fulton L."/>
            <person name="Fulton B."/>
            <person name="Courtney L."/>
            <person name="Fronick C."/>
            <person name="Harrison M."/>
            <person name="Strong C."/>
            <person name="Farmer C."/>
            <person name="Delahaunty K."/>
            <person name="Markovic C."/>
            <person name="Hall O."/>
            <person name="Minx P."/>
            <person name="Tomlinson C."/>
            <person name="Mitreva M."/>
            <person name="Nelson J."/>
            <person name="Hou S."/>
            <person name="Wollam A."/>
            <person name="Pepin K.H."/>
            <person name="Johnson M."/>
            <person name="Bhonagiri V."/>
            <person name="Nash W.E."/>
            <person name="Warren W."/>
            <person name="Chinwalla A."/>
            <person name="Mardis E.R."/>
            <person name="Wilson R.K."/>
        </authorList>
    </citation>
    <scope>NUCLEOTIDE SEQUENCE [LARGE SCALE GENOMIC DNA]</scope>
    <source>
        <strain evidence="2 3">ATCC 14685</strain>
    </source>
</reference>
<dbReference type="STRING" id="546262.NEICINOT_03823"/>
<comment type="caution">
    <text evidence="2">The sequence shown here is derived from an EMBL/GenBank/DDBJ whole genome shotgun (WGS) entry which is preliminary data.</text>
</comment>
<evidence type="ECO:0000313" key="2">
    <source>
        <dbReference type="EMBL" id="EEZ71987.1"/>
    </source>
</evidence>
<protein>
    <submittedName>
        <fullName evidence="2">Uncharacterized protein</fullName>
    </submittedName>
</protein>
<organism evidence="2 3">
    <name type="scientific">Neisseria cinerea ATCC 14685</name>
    <dbReference type="NCBI Taxonomy" id="546262"/>
    <lineage>
        <taxon>Bacteria</taxon>
        <taxon>Pseudomonadati</taxon>
        <taxon>Pseudomonadota</taxon>
        <taxon>Betaproteobacteria</taxon>
        <taxon>Neisseriales</taxon>
        <taxon>Neisseriaceae</taxon>
        <taxon>Neisseria</taxon>
    </lineage>
</organism>
<proteinExistence type="predicted"/>
<name>D0W2D9_NEICI</name>
<sequence length="66" mass="7782">MPVFHFSSFLTYRLPRPSNWITCLPPSQRQRPFYHLNKGFSKGGRRKKEMKMPSERQNVLSDGILS</sequence>
<evidence type="ECO:0000256" key="1">
    <source>
        <dbReference type="SAM" id="MobiDB-lite"/>
    </source>
</evidence>
<dbReference type="AlphaFoldDB" id="D0W2D9"/>
<gene>
    <name evidence="2" type="ORF">NEICINOT_03823</name>
</gene>